<reference evidence="1 2" key="1">
    <citation type="submission" date="2020-01" db="EMBL/GenBank/DDBJ databases">
        <title>Draft Genome Sequence of Vibrio sp. strain OCN044, Isolated from a Healthy Coral at Palmyra Atoll.</title>
        <authorList>
            <person name="Videau P."/>
            <person name="Loughran R."/>
            <person name="Esquivel A."/>
            <person name="Deadmond M."/>
            <person name="Paddock B.E."/>
            <person name="Saw J.H."/>
            <person name="Ushijima B."/>
        </authorList>
    </citation>
    <scope>NUCLEOTIDE SEQUENCE [LARGE SCALE GENOMIC DNA]</scope>
    <source>
        <strain evidence="1 2">OCN044</strain>
    </source>
</reference>
<dbReference type="RefSeq" id="WP_160928600.1">
    <property type="nucleotide sequence ID" value="NZ_WWEU01000002.1"/>
</dbReference>
<keyword evidence="2" id="KW-1185">Reference proteome</keyword>
<comment type="caution">
    <text evidence="1">The sequence shown here is derived from an EMBL/GenBank/DDBJ whole genome shotgun (WGS) entry which is preliminary data.</text>
</comment>
<dbReference type="Proteomes" id="UP000478571">
    <property type="component" value="Unassembled WGS sequence"/>
</dbReference>
<dbReference type="AlphaFoldDB" id="A0A6L8LWT1"/>
<name>A0A6L8LWT1_9VIBR</name>
<sequence length="342" mass="37926">MTALARKIGVLSAVVTLGGVLLWLDIDLGDEADIAPSSRVAAKTDVSQLPLDIDSTTPHPAIAVKNVQLNWHNVALRHEDELSFPSYSQPIKNSAYQYWNQFIPVEVPVLNGQTTAALVVEKFRYFYPEAIQVELVSNEVVQTATLDVVDINTQVSLASLDIDDGKWHIIPSKTWPQELRLVARIDFSRGYDVISADVRLYHSVASIDSVSPSFAKGPDLVIPVDLDIKKAGIFRLRANLYKTDGTALASLVEKEHLLEGLQTIELKAYKRVLPSGRSSYELGDIIIERMSGFPGEKAMYGNASPERFPLGSFDTDSLTDEAYQMTDHERQQLRFLNQLAGN</sequence>
<dbReference type="EMBL" id="WWEU01000002">
    <property type="protein sequence ID" value="MYM59120.1"/>
    <property type="molecule type" value="Genomic_DNA"/>
</dbReference>
<proteinExistence type="predicted"/>
<evidence type="ECO:0000313" key="2">
    <source>
        <dbReference type="Proteomes" id="UP000478571"/>
    </source>
</evidence>
<organism evidence="1 2">
    <name type="scientific">Vibrio tetraodonis subsp. pristinus</name>
    <dbReference type="NCBI Taxonomy" id="2695891"/>
    <lineage>
        <taxon>Bacteria</taxon>
        <taxon>Pseudomonadati</taxon>
        <taxon>Pseudomonadota</taxon>
        <taxon>Gammaproteobacteria</taxon>
        <taxon>Vibrionales</taxon>
        <taxon>Vibrionaceae</taxon>
        <taxon>Vibrio</taxon>
    </lineage>
</organism>
<accession>A0A6L8LWT1</accession>
<evidence type="ECO:0000313" key="1">
    <source>
        <dbReference type="EMBL" id="MYM59120.1"/>
    </source>
</evidence>
<gene>
    <name evidence="1" type="ORF">GTG28_07785</name>
</gene>
<protein>
    <submittedName>
        <fullName evidence="1">Uncharacterized protein</fullName>
    </submittedName>
</protein>